<gene>
    <name evidence="2" type="ORF">E0L32_012100</name>
</gene>
<keyword evidence="3" id="KW-1185">Reference proteome</keyword>
<keyword evidence="1" id="KW-0732">Signal</keyword>
<protein>
    <submittedName>
        <fullName evidence="2">Uncharacterized protein</fullName>
    </submittedName>
</protein>
<dbReference type="AlphaFoldDB" id="A0A507BLM3"/>
<name>A0A507BLM3_9PEZI</name>
<evidence type="ECO:0000313" key="2">
    <source>
        <dbReference type="EMBL" id="TPX17590.1"/>
    </source>
</evidence>
<evidence type="ECO:0000256" key="1">
    <source>
        <dbReference type="SAM" id="SignalP"/>
    </source>
</evidence>
<sequence>MHFTNALAILTAFASSAVMAVPSNLGNSHNGVFARGGGGGGGGDHSCKGDQWYVGWDKKCACPTGCEYDEAVGKCHYPTHPPLTCGYGELLWCARSATDYCQYDVKDERCWADGRSQIFCAAEVEITIIIIEIFPPPIPTCEGDQHYDYSAKQCVCETGKVFTNGKCGYPPLPPPICSYGEKAYCAKDKDSYCAYDAGNAYCLADGHNTVFCCAPPKIKEVCAQKWDY</sequence>
<dbReference type="InParanoid" id="A0A507BLM3"/>
<feature type="signal peptide" evidence="1">
    <location>
        <begin position="1"/>
        <end position="20"/>
    </location>
</feature>
<evidence type="ECO:0000313" key="3">
    <source>
        <dbReference type="Proteomes" id="UP000319257"/>
    </source>
</evidence>
<organism evidence="2 3">
    <name type="scientific">Thyridium curvatum</name>
    <dbReference type="NCBI Taxonomy" id="1093900"/>
    <lineage>
        <taxon>Eukaryota</taxon>
        <taxon>Fungi</taxon>
        <taxon>Dikarya</taxon>
        <taxon>Ascomycota</taxon>
        <taxon>Pezizomycotina</taxon>
        <taxon>Sordariomycetes</taxon>
        <taxon>Sordariomycetidae</taxon>
        <taxon>Thyridiales</taxon>
        <taxon>Thyridiaceae</taxon>
        <taxon>Thyridium</taxon>
    </lineage>
</organism>
<accession>A0A507BLM3</accession>
<dbReference type="EMBL" id="SKBQ01000136">
    <property type="protein sequence ID" value="TPX17590.1"/>
    <property type="molecule type" value="Genomic_DNA"/>
</dbReference>
<reference evidence="2 3" key="1">
    <citation type="submission" date="2019-06" db="EMBL/GenBank/DDBJ databases">
        <title>Draft genome sequence of the filamentous fungus Phialemoniopsis curvata isolated from diesel fuel.</title>
        <authorList>
            <person name="Varaljay V.A."/>
            <person name="Lyon W.J."/>
            <person name="Crouch A.L."/>
            <person name="Drake C.E."/>
            <person name="Hollomon J.M."/>
            <person name="Nadeau L.J."/>
            <person name="Nunn H.S."/>
            <person name="Stevenson B.S."/>
            <person name="Bojanowski C.L."/>
            <person name="Crookes-Goodson W.J."/>
        </authorList>
    </citation>
    <scope>NUCLEOTIDE SEQUENCE [LARGE SCALE GENOMIC DNA]</scope>
    <source>
        <strain evidence="2 3">D216</strain>
    </source>
</reference>
<dbReference type="RefSeq" id="XP_030999301.1">
    <property type="nucleotide sequence ID" value="XM_031134904.1"/>
</dbReference>
<dbReference type="GeneID" id="41979547"/>
<dbReference type="Proteomes" id="UP000319257">
    <property type="component" value="Unassembled WGS sequence"/>
</dbReference>
<feature type="chain" id="PRO_5021238742" evidence="1">
    <location>
        <begin position="21"/>
        <end position="228"/>
    </location>
</feature>
<proteinExistence type="predicted"/>
<dbReference type="STRING" id="1093900.A0A507BLM3"/>
<comment type="caution">
    <text evidence="2">The sequence shown here is derived from an EMBL/GenBank/DDBJ whole genome shotgun (WGS) entry which is preliminary data.</text>
</comment>